<feature type="chain" id="PRO_5020701667" description="Secreted protein" evidence="2">
    <location>
        <begin position="19"/>
        <end position="140"/>
    </location>
</feature>
<comment type="caution">
    <text evidence="3">The sequence shown here is derived from an EMBL/GenBank/DDBJ whole genome shotgun (WGS) entry which is preliminary data.</text>
</comment>
<dbReference type="Proteomes" id="UP000298663">
    <property type="component" value="Unassembled WGS sequence"/>
</dbReference>
<feature type="compositionally biased region" description="Low complexity" evidence="1">
    <location>
        <begin position="71"/>
        <end position="96"/>
    </location>
</feature>
<organism evidence="3 4">
    <name type="scientific">Steinernema carpocapsae</name>
    <name type="common">Entomopathogenic nematode</name>
    <dbReference type="NCBI Taxonomy" id="34508"/>
    <lineage>
        <taxon>Eukaryota</taxon>
        <taxon>Metazoa</taxon>
        <taxon>Ecdysozoa</taxon>
        <taxon>Nematoda</taxon>
        <taxon>Chromadorea</taxon>
        <taxon>Rhabditida</taxon>
        <taxon>Tylenchina</taxon>
        <taxon>Panagrolaimomorpha</taxon>
        <taxon>Strongyloidoidea</taxon>
        <taxon>Steinernematidae</taxon>
        <taxon>Steinernema</taxon>
    </lineage>
</organism>
<evidence type="ECO:0000313" key="4">
    <source>
        <dbReference type="Proteomes" id="UP000298663"/>
    </source>
</evidence>
<feature type="region of interest" description="Disordered" evidence="1">
    <location>
        <begin position="69"/>
        <end position="96"/>
    </location>
</feature>
<gene>
    <name evidence="3" type="ORF">L596_021647</name>
</gene>
<evidence type="ECO:0000256" key="1">
    <source>
        <dbReference type="SAM" id="MobiDB-lite"/>
    </source>
</evidence>
<name>A0A4V5ZZZ8_STECR</name>
<evidence type="ECO:0000313" key="3">
    <source>
        <dbReference type="EMBL" id="TKR69495.1"/>
    </source>
</evidence>
<dbReference type="EMBL" id="AZBU02000007">
    <property type="protein sequence ID" value="TKR69495.1"/>
    <property type="molecule type" value="Genomic_DNA"/>
</dbReference>
<accession>A0A4V5ZZZ8</accession>
<dbReference type="AlphaFoldDB" id="A0A4V5ZZZ8"/>
<reference evidence="3 4" key="2">
    <citation type="journal article" date="2019" name="G3 (Bethesda)">
        <title>Hybrid Assembly of the Genome of the Entomopathogenic Nematode Steinernema carpocapsae Identifies the X-Chromosome.</title>
        <authorList>
            <person name="Serra L."/>
            <person name="Macchietto M."/>
            <person name="Macias-Munoz A."/>
            <person name="McGill C.J."/>
            <person name="Rodriguez I.M."/>
            <person name="Rodriguez B."/>
            <person name="Murad R."/>
            <person name="Mortazavi A."/>
        </authorList>
    </citation>
    <scope>NUCLEOTIDE SEQUENCE [LARGE SCALE GENOMIC DNA]</scope>
    <source>
        <strain evidence="3 4">ALL</strain>
    </source>
</reference>
<protein>
    <recommendedName>
        <fullName evidence="5">Secreted protein</fullName>
    </recommendedName>
</protein>
<reference evidence="3 4" key="1">
    <citation type="journal article" date="2015" name="Genome Biol.">
        <title>Comparative genomics of Steinernema reveals deeply conserved gene regulatory networks.</title>
        <authorList>
            <person name="Dillman A.R."/>
            <person name="Macchietto M."/>
            <person name="Porter C.F."/>
            <person name="Rogers A."/>
            <person name="Williams B."/>
            <person name="Antoshechkin I."/>
            <person name="Lee M.M."/>
            <person name="Goodwin Z."/>
            <person name="Lu X."/>
            <person name="Lewis E.E."/>
            <person name="Goodrich-Blair H."/>
            <person name="Stock S.P."/>
            <person name="Adams B.J."/>
            <person name="Sternberg P.W."/>
            <person name="Mortazavi A."/>
        </authorList>
    </citation>
    <scope>NUCLEOTIDE SEQUENCE [LARGE SCALE GENOMIC DNA]</scope>
    <source>
        <strain evidence="3 4">ALL</strain>
    </source>
</reference>
<keyword evidence="4" id="KW-1185">Reference proteome</keyword>
<feature type="signal peptide" evidence="2">
    <location>
        <begin position="1"/>
        <end position="18"/>
    </location>
</feature>
<sequence length="140" mass="14441">MIVKSLLLAALLVSTIMADSCLHCICLHESGCKPIGAGWTSARCPVATIRSSFPTTRTADRLDVVLEKASKPPGSAAPTTTTALPRVSRTTSTATRSSVLALDPVSACRVSTTEDPQDADIRALSDTGTSSAAAVDALKL</sequence>
<evidence type="ECO:0008006" key="5">
    <source>
        <dbReference type="Google" id="ProtNLM"/>
    </source>
</evidence>
<keyword evidence="2" id="KW-0732">Signal</keyword>
<evidence type="ECO:0000256" key="2">
    <source>
        <dbReference type="SAM" id="SignalP"/>
    </source>
</evidence>
<proteinExistence type="predicted"/>